<dbReference type="SUPFAM" id="SSF56349">
    <property type="entry name" value="DNA breaking-rejoining enzymes"/>
    <property type="match status" value="1"/>
</dbReference>
<reference evidence="8" key="1">
    <citation type="journal article" date="2019" name="Int. J. Syst. Evol. Microbiol.">
        <title>The Global Catalogue of Microorganisms (GCM) 10K type strain sequencing project: providing services to taxonomists for standard genome sequencing and annotation.</title>
        <authorList>
            <consortium name="The Broad Institute Genomics Platform"/>
            <consortium name="The Broad Institute Genome Sequencing Center for Infectious Disease"/>
            <person name="Wu L."/>
            <person name="Ma J."/>
        </authorList>
    </citation>
    <scope>NUCLEOTIDE SEQUENCE [LARGE SCALE GENOMIC DNA]</scope>
    <source>
        <strain evidence="8">CECT 7698</strain>
    </source>
</reference>
<dbReference type="Proteomes" id="UP001595579">
    <property type="component" value="Unassembled WGS sequence"/>
</dbReference>
<dbReference type="PANTHER" id="PTHR30349">
    <property type="entry name" value="PHAGE INTEGRASE-RELATED"/>
    <property type="match status" value="1"/>
</dbReference>
<dbReference type="EMBL" id="JBHRUG010000009">
    <property type="protein sequence ID" value="MFC3282838.1"/>
    <property type="molecule type" value="Genomic_DNA"/>
</dbReference>
<dbReference type="PANTHER" id="PTHR30349:SF93">
    <property type="entry name" value="FELS-2 PROPHAGE PROTEIN"/>
    <property type="match status" value="1"/>
</dbReference>
<dbReference type="Gene3D" id="1.10.443.10">
    <property type="entry name" value="Intergrase catalytic core"/>
    <property type="match status" value="1"/>
</dbReference>
<dbReference type="Pfam" id="PF24624">
    <property type="entry name" value="Int_N"/>
    <property type="match status" value="1"/>
</dbReference>
<evidence type="ECO:0000313" key="7">
    <source>
        <dbReference type="EMBL" id="MFC3282838.1"/>
    </source>
</evidence>
<dbReference type="CDD" id="cd00796">
    <property type="entry name" value="INT_Rci_Hp1_C"/>
    <property type="match status" value="1"/>
</dbReference>
<evidence type="ECO:0000259" key="6">
    <source>
        <dbReference type="PROSITE" id="PS51900"/>
    </source>
</evidence>
<evidence type="ECO:0000256" key="4">
    <source>
        <dbReference type="PROSITE-ProRule" id="PRU01248"/>
    </source>
</evidence>
<feature type="non-terminal residue" evidence="7">
    <location>
        <position position="336"/>
    </location>
</feature>
<comment type="caution">
    <text evidence="7">The sequence shown here is derived from an EMBL/GenBank/DDBJ whole genome shotgun (WGS) entry which is preliminary data.</text>
</comment>
<dbReference type="Pfam" id="PF00589">
    <property type="entry name" value="Phage_integrase"/>
    <property type="match status" value="1"/>
</dbReference>
<dbReference type="InterPro" id="IPR011010">
    <property type="entry name" value="DNA_brk_join_enz"/>
</dbReference>
<dbReference type="InterPro" id="IPR050090">
    <property type="entry name" value="Tyrosine_recombinase_XerCD"/>
</dbReference>
<evidence type="ECO:0000256" key="1">
    <source>
        <dbReference type="ARBA" id="ARBA00022908"/>
    </source>
</evidence>
<dbReference type="InterPro" id="IPR013762">
    <property type="entry name" value="Integrase-like_cat_sf"/>
</dbReference>
<dbReference type="InterPro" id="IPR057084">
    <property type="entry name" value="Int_N"/>
</dbReference>
<sequence>MGIKKTATGWCVDVRPDGRFGRRVRKTFKTKAEAKRFEDYLRGKAAAGEPYMPKKRDRRRLLDLIQIWYDFHGISLKDGKRRLSQLQALAEKMGNPVASTLTPMDAAKSRQRRLDEGITPNTANHDQAHLRAVFNKVIQLGEWEGQNPFANIQPLRLDETELSYLTEDQIDRLFQVLEKSRNPDVLLITRLCLATGARWSEAQYLRAEMLRDGRVTFTGTKNGRNRTIPLPQDLYQTLAKHAPRKMGRVFQTTGYNPFSEAIIEAGIRLPKGQRTHVLRHTFASHFMMNGGDVLTLQKILGHQTITMTMRYAHLSPDHLADAIKYAPKCRGHNVDT</sequence>
<protein>
    <submittedName>
        <fullName evidence="7">Tyrosine-type recombinase/integrase</fullName>
    </submittedName>
</protein>
<dbReference type="PROSITE" id="PS51900">
    <property type="entry name" value="CB"/>
    <property type="match status" value="1"/>
</dbReference>
<proteinExistence type="predicted"/>
<organism evidence="7 8">
    <name type="scientific">Litchfieldella rifensis</name>
    <dbReference type="NCBI Taxonomy" id="762643"/>
    <lineage>
        <taxon>Bacteria</taxon>
        <taxon>Pseudomonadati</taxon>
        <taxon>Pseudomonadota</taxon>
        <taxon>Gammaproteobacteria</taxon>
        <taxon>Oceanospirillales</taxon>
        <taxon>Halomonadaceae</taxon>
        <taxon>Litchfieldella</taxon>
    </lineage>
</organism>
<evidence type="ECO:0000313" key="8">
    <source>
        <dbReference type="Proteomes" id="UP001595579"/>
    </source>
</evidence>
<evidence type="ECO:0000256" key="3">
    <source>
        <dbReference type="ARBA" id="ARBA00023172"/>
    </source>
</evidence>
<dbReference type="InterPro" id="IPR002104">
    <property type="entry name" value="Integrase_catalytic"/>
</dbReference>
<dbReference type="PROSITE" id="PS51898">
    <property type="entry name" value="TYR_RECOMBINASE"/>
    <property type="match status" value="1"/>
</dbReference>
<feature type="domain" description="Tyr recombinase" evidence="5">
    <location>
        <begin position="160"/>
        <end position="324"/>
    </location>
</feature>
<gene>
    <name evidence="7" type="ORF">ACFOEV_04355</name>
</gene>
<evidence type="ECO:0000256" key="2">
    <source>
        <dbReference type="ARBA" id="ARBA00023125"/>
    </source>
</evidence>
<dbReference type="RefSeq" id="WP_386771910.1">
    <property type="nucleotide sequence ID" value="NZ_JBHRUG010000009.1"/>
</dbReference>
<keyword evidence="2 4" id="KW-0238">DNA-binding</keyword>
<accession>A0ABV7LKB6</accession>
<name>A0ABV7LKB6_9GAMM</name>
<keyword evidence="3" id="KW-0233">DNA recombination</keyword>
<dbReference type="InterPro" id="IPR044068">
    <property type="entry name" value="CB"/>
</dbReference>
<evidence type="ECO:0000259" key="5">
    <source>
        <dbReference type="PROSITE" id="PS51898"/>
    </source>
</evidence>
<feature type="domain" description="Core-binding (CB)" evidence="6">
    <location>
        <begin position="59"/>
        <end position="138"/>
    </location>
</feature>
<keyword evidence="8" id="KW-1185">Reference proteome</keyword>
<keyword evidence="1" id="KW-0229">DNA integration</keyword>